<dbReference type="SUPFAM" id="SSF54695">
    <property type="entry name" value="POZ domain"/>
    <property type="match status" value="1"/>
</dbReference>
<proteinExistence type="predicted"/>
<protein>
    <submittedName>
        <fullName evidence="4">BTB/POZ domain-containing protein KCTD9</fullName>
    </submittedName>
</protein>
<dbReference type="CDD" id="cd17073">
    <property type="entry name" value="KHA"/>
    <property type="match status" value="1"/>
</dbReference>
<dbReference type="PROSITE" id="PS51490">
    <property type="entry name" value="KHA"/>
    <property type="match status" value="1"/>
</dbReference>
<dbReference type="AlphaFoldDB" id="A0A6I9XE80"/>
<dbReference type="PROSITE" id="PS50097">
    <property type="entry name" value="BTB"/>
    <property type="match status" value="1"/>
</dbReference>
<gene>
    <name evidence="4" type="primary">LOC105431119</name>
</gene>
<keyword evidence="3" id="KW-1185">Reference proteome</keyword>
<dbReference type="Pfam" id="PF00805">
    <property type="entry name" value="Pentapeptide"/>
    <property type="match status" value="3"/>
</dbReference>
<dbReference type="InterPro" id="IPR001646">
    <property type="entry name" value="5peptide_repeat"/>
</dbReference>
<dbReference type="Proteomes" id="UP000504615">
    <property type="component" value="Unplaced"/>
</dbReference>
<dbReference type="OrthoDB" id="9989223at2759"/>
<evidence type="ECO:0000313" key="4">
    <source>
        <dbReference type="RefSeq" id="XP_011643410.1"/>
    </source>
</evidence>
<feature type="domain" description="BTB" evidence="1">
    <location>
        <begin position="146"/>
        <end position="223"/>
    </location>
</feature>
<dbReference type="InterPro" id="IPR011333">
    <property type="entry name" value="SKP1/BTB/POZ_sf"/>
</dbReference>
<reference evidence="4" key="1">
    <citation type="submission" date="2025-08" db="UniProtKB">
        <authorList>
            <consortium name="RefSeq"/>
        </authorList>
    </citation>
    <scope>IDENTIFICATION</scope>
</reference>
<dbReference type="Gene3D" id="3.30.710.10">
    <property type="entry name" value="Potassium Channel Kv1.1, Chain A"/>
    <property type="match status" value="1"/>
</dbReference>
<sequence>MALPRIIIYARYNAAEYNGNFMIYVEEQTIYHIDNNPLVGVVQLPWSIHLYEYISSLASAQEKEEEEEEEDNYSEVFVVTHSLNELLAAASIKFEITAKRIFTSQGGEIDDIKLIRDDDILYVSNGENFIHTNKICNHNLLNKNSEWITLNVGGKYFTTTRDTLTKKEPMSMLARMFIETGNAEHVIQPSRQDHRGAYLIDRSPTYFEPLLNYLRHGQIILDSHVNITGVLAEACFYGIEGAIQILTTMVEKEELQKEGLISLTRKDVLKAIMSTSTNAELRFQGVDFVRADLSKLDLRNINFKYAIMHHCSLAGANLSGCCFERADLSHANLQGAQLVCVKMSCANLAAANLHSCNFEDPGGLPANMEGVNLKGANLEGSNMAAVNLRVATLKNAILRNCILRSAVLAGADLECCDLSGSDLQDANLRGANLKDAAFELMLTPLHMSQTIR</sequence>
<dbReference type="InterPro" id="IPR003131">
    <property type="entry name" value="T1-type_BTB"/>
</dbReference>
<dbReference type="SUPFAM" id="SSF141571">
    <property type="entry name" value="Pentapeptide repeat-like"/>
    <property type="match status" value="1"/>
</dbReference>
<dbReference type="KEGG" id="pbar:105431119"/>
<dbReference type="PANTHER" id="PTHR14136">
    <property type="entry name" value="BTB_POZ DOMAIN-CONTAINING PROTEIN KCTD9"/>
    <property type="match status" value="1"/>
</dbReference>
<dbReference type="InterPro" id="IPR051082">
    <property type="entry name" value="Pentapeptide-BTB/POZ_domain"/>
</dbReference>
<dbReference type="PANTHER" id="PTHR14136:SF17">
    <property type="entry name" value="BTB_POZ DOMAIN-CONTAINING PROTEIN KCTD9"/>
    <property type="match status" value="1"/>
</dbReference>
<dbReference type="RefSeq" id="XP_011643410.1">
    <property type="nucleotide sequence ID" value="XM_011645108.1"/>
</dbReference>
<dbReference type="InterPro" id="IPR021789">
    <property type="entry name" value="KHA_dom"/>
</dbReference>
<evidence type="ECO:0000313" key="3">
    <source>
        <dbReference type="Proteomes" id="UP000504615"/>
    </source>
</evidence>
<evidence type="ECO:0000259" key="1">
    <source>
        <dbReference type="PROSITE" id="PS50097"/>
    </source>
</evidence>
<dbReference type="Gene3D" id="2.160.20.80">
    <property type="entry name" value="E3 ubiquitin-protein ligase SopA"/>
    <property type="match status" value="1"/>
</dbReference>
<dbReference type="CDD" id="cd18368">
    <property type="entry name" value="BTB_POZ_KCTD9"/>
    <property type="match status" value="1"/>
</dbReference>
<dbReference type="GO" id="GO:0051260">
    <property type="term" value="P:protein homooligomerization"/>
    <property type="evidence" value="ECO:0007669"/>
    <property type="project" value="InterPro"/>
</dbReference>
<name>A0A6I9XE80_9HYME</name>
<dbReference type="GeneID" id="105431119"/>
<dbReference type="Pfam" id="PF11834">
    <property type="entry name" value="KHA"/>
    <property type="match status" value="1"/>
</dbReference>
<dbReference type="InterPro" id="IPR000210">
    <property type="entry name" value="BTB/POZ_dom"/>
</dbReference>
<dbReference type="Pfam" id="PF02214">
    <property type="entry name" value="BTB_2"/>
    <property type="match status" value="1"/>
</dbReference>
<evidence type="ECO:0000259" key="2">
    <source>
        <dbReference type="PROSITE" id="PS51490"/>
    </source>
</evidence>
<organism evidence="3 4">
    <name type="scientific">Pogonomyrmex barbatus</name>
    <name type="common">red harvester ant</name>
    <dbReference type="NCBI Taxonomy" id="144034"/>
    <lineage>
        <taxon>Eukaryota</taxon>
        <taxon>Metazoa</taxon>
        <taxon>Ecdysozoa</taxon>
        <taxon>Arthropoda</taxon>
        <taxon>Hexapoda</taxon>
        <taxon>Insecta</taxon>
        <taxon>Pterygota</taxon>
        <taxon>Neoptera</taxon>
        <taxon>Endopterygota</taxon>
        <taxon>Hymenoptera</taxon>
        <taxon>Apocrita</taxon>
        <taxon>Aculeata</taxon>
        <taxon>Formicoidea</taxon>
        <taxon>Formicidae</taxon>
        <taxon>Myrmicinae</taxon>
        <taxon>Pogonomyrmex</taxon>
    </lineage>
</organism>
<dbReference type="SMART" id="SM00225">
    <property type="entry name" value="BTB"/>
    <property type="match status" value="1"/>
</dbReference>
<accession>A0A6I9XE80</accession>
<feature type="domain" description="KHA" evidence="2">
    <location>
        <begin position="55"/>
        <end position="141"/>
    </location>
</feature>